<protein>
    <submittedName>
        <fullName evidence="1">Uncharacterized protein</fullName>
    </submittedName>
</protein>
<comment type="caution">
    <text evidence="1">The sequence shown here is derived from an EMBL/GenBank/DDBJ whole genome shotgun (WGS) entry which is preliminary data.</text>
</comment>
<dbReference type="AlphaFoldDB" id="A0A1Q8YKE1"/>
<reference evidence="1 2" key="1">
    <citation type="submission" date="2017-01" db="EMBL/GenBank/DDBJ databases">
        <title>Genome sequence of Rhodoferax antarcticus ANT.BR, a psychrophilic purple nonsulfur bacterium from an Antarctic microbial mat.</title>
        <authorList>
            <person name="Baker J."/>
            <person name="Riester C."/>
            <person name="Skinner B."/>
            <person name="Newell A."/>
            <person name="Swingley W."/>
            <person name="Madigan M."/>
            <person name="Jung D."/>
            <person name="Asao M."/>
            <person name="Chen M."/>
            <person name="Loughlin P."/>
            <person name="Pan H."/>
            <person name="Lin S."/>
            <person name="Li N."/>
            <person name="Shaw J."/>
            <person name="Prado M."/>
            <person name="Sherman C."/>
            <person name="Li X."/>
            <person name="Tang J."/>
            <person name="Blankenship R."/>
            <person name="Zhao T."/>
            <person name="Touchman J."/>
            <person name="Sattley M."/>
        </authorList>
    </citation>
    <scope>NUCLEOTIDE SEQUENCE [LARGE SCALE GENOMIC DNA]</scope>
    <source>
        <strain evidence="1 2">ANT.BR</strain>
    </source>
</reference>
<gene>
    <name evidence="1" type="ORF">BLL52_0088</name>
</gene>
<accession>A0A1Q8YKE1</accession>
<evidence type="ECO:0000313" key="2">
    <source>
        <dbReference type="Proteomes" id="UP000185911"/>
    </source>
</evidence>
<proteinExistence type="predicted"/>
<evidence type="ECO:0000313" key="1">
    <source>
        <dbReference type="EMBL" id="OLP08482.1"/>
    </source>
</evidence>
<dbReference type="Proteomes" id="UP000185911">
    <property type="component" value="Unassembled WGS sequence"/>
</dbReference>
<organism evidence="1 2">
    <name type="scientific">Rhodoferax antarcticus ANT.BR</name>
    <dbReference type="NCBI Taxonomy" id="1111071"/>
    <lineage>
        <taxon>Bacteria</taxon>
        <taxon>Pseudomonadati</taxon>
        <taxon>Pseudomonadota</taxon>
        <taxon>Betaproteobacteria</taxon>
        <taxon>Burkholderiales</taxon>
        <taxon>Comamonadaceae</taxon>
        <taxon>Rhodoferax</taxon>
    </lineage>
</organism>
<sequence>MKAGFLQGNFCEPYDGNERIFSAKQALSQRCTAMSTKTGTRC</sequence>
<name>A0A1Q8YKE1_9BURK</name>
<keyword evidence="2" id="KW-1185">Reference proteome</keyword>
<dbReference type="EMBL" id="MSYM01000001">
    <property type="protein sequence ID" value="OLP08482.1"/>
    <property type="molecule type" value="Genomic_DNA"/>
</dbReference>